<protein>
    <submittedName>
        <fullName evidence="2">Uncharacterized protein</fullName>
    </submittedName>
</protein>
<reference evidence="2" key="1">
    <citation type="submission" date="2020-07" db="EMBL/GenBank/DDBJ databases">
        <title>Multicomponent nature underlies the extraordinary mechanical properties of spider dragline silk.</title>
        <authorList>
            <person name="Kono N."/>
            <person name="Nakamura H."/>
            <person name="Mori M."/>
            <person name="Yoshida Y."/>
            <person name="Ohtoshi R."/>
            <person name="Malay A.D."/>
            <person name="Moran D.A.P."/>
            <person name="Tomita M."/>
            <person name="Numata K."/>
            <person name="Arakawa K."/>
        </authorList>
    </citation>
    <scope>NUCLEOTIDE SEQUENCE</scope>
</reference>
<evidence type="ECO:0000313" key="2">
    <source>
        <dbReference type="EMBL" id="GFR08266.1"/>
    </source>
</evidence>
<dbReference type="OrthoDB" id="6413183at2759"/>
<proteinExistence type="predicted"/>
<keyword evidence="1" id="KW-0732">Signal</keyword>
<dbReference type="Proteomes" id="UP000887116">
    <property type="component" value="Unassembled WGS sequence"/>
</dbReference>
<evidence type="ECO:0000313" key="3">
    <source>
        <dbReference type="Proteomes" id="UP000887116"/>
    </source>
</evidence>
<gene>
    <name evidence="2" type="ORF">TNCT_54151</name>
</gene>
<comment type="caution">
    <text evidence="2">The sequence shown here is derived from an EMBL/GenBank/DDBJ whole genome shotgun (WGS) entry which is preliminary data.</text>
</comment>
<accession>A0A8X6GNN3</accession>
<feature type="chain" id="PRO_5036500594" evidence="1">
    <location>
        <begin position="23"/>
        <end position="206"/>
    </location>
</feature>
<name>A0A8X6GNN3_TRICU</name>
<dbReference type="PANTHER" id="PTHR33964:SF1">
    <property type="entry name" value="RE45066P"/>
    <property type="match status" value="1"/>
</dbReference>
<dbReference type="PANTHER" id="PTHR33964">
    <property type="entry name" value="RE45066P-RELATED"/>
    <property type="match status" value="1"/>
</dbReference>
<keyword evidence="3" id="KW-1185">Reference proteome</keyword>
<evidence type="ECO:0000256" key="1">
    <source>
        <dbReference type="SAM" id="SignalP"/>
    </source>
</evidence>
<dbReference type="EMBL" id="BMAO01016404">
    <property type="protein sequence ID" value="GFR08266.1"/>
    <property type="molecule type" value="Genomic_DNA"/>
</dbReference>
<sequence>MKGFILVTYAITLIAILRSCNADVSCERDIHTNCPGGNLYETVAKSEYHFWKEELFFSQCSDVLKDIECKEQYLDTCGNATYNDEFVLLTSGLKKLMTELCNETSELREGYRQHRPCLENSTKELESCFLRAAIVTSRLKSQDDANGTGESSDNDVIVTLCRFQGIFRSLLVNVAQENCGKGTAKYLDRLLSIVLEDLYKAKCVHF</sequence>
<dbReference type="AlphaFoldDB" id="A0A8X6GNN3"/>
<feature type="signal peptide" evidence="1">
    <location>
        <begin position="1"/>
        <end position="22"/>
    </location>
</feature>
<organism evidence="2 3">
    <name type="scientific">Trichonephila clavata</name>
    <name type="common">Joro spider</name>
    <name type="synonym">Nephila clavata</name>
    <dbReference type="NCBI Taxonomy" id="2740835"/>
    <lineage>
        <taxon>Eukaryota</taxon>
        <taxon>Metazoa</taxon>
        <taxon>Ecdysozoa</taxon>
        <taxon>Arthropoda</taxon>
        <taxon>Chelicerata</taxon>
        <taxon>Arachnida</taxon>
        <taxon>Araneae</taxon>
        <taxon>Araneomorphae</taxon>
        <taxon>Entelegynae</taxon>
        <taxon>Araneoidea</taxon>
        <taxon>Nephilidae</taxon>
        <taxon>Trichonephila</taxon>
    </lineage>
</organism>